<dbReference type="EMBL" id="JANDBD010000005">
    <property type="protein sequence ID" value="MCP9273277.1"/>
    <property type="molecule type" value="Genomic_DNA"/>
</dbReference>
<protein>
    <recommendedName>
        <fullName evidence="4">Integral membrane protein</fullName>
    </recommendedName>
</protein>
<organism evidence="2 3">
    <name type="scientific">Mycolicibacterium arenosum</name>
    <dbReference type="NCBI Taxonomy" id="2952157"/>
    <lineage>
        <taxon>Bacteria</taxon>
        <taxon>Bacillati</taxon>
        <taxon>Actinomycetota</taxon>
        <taxon>Actinomycetes</taxon>
        <taxon>Mycobacteriales</taxon>
        <taxon>Mycobacteriaceae</taxon>
        <taxon>Mycolicibacterium</taxon>
    </lineage>
</organism>
<comment type="caution">
    <text evidence="2">The sequence shown here is derived from an EMBL/GenBank/DDBJ whole genome shotgun (WGS) entry which is preliminary data.</text>
</comment>
<keyword evidence="1" id="KW-1133">Transmembrane helix</keyword>
<keyword evidence="1" id="KW-0812">Transmembrane</keyword>
<keyword evidence="1" id="KW-0472">Membrane</keyword>
<sequence>MSVYRWAGLAFGVLALAAGGLQVWAFVASGFGRHLVVGVFALAVGGSVVTASLLGRRP</sequence>
<evidence type="ECO:0000313" key="3">
    <source>
        <dbReference type="Proteomes" id="UP001651690"/>
    </source>
</evidence>
<dbReference type="RefSeq" id="WP_255060566.1">
    <property type="nucleotide sequence ID" value="NZ_JANDBD010000005.1"/>
</dbReference>
<reference evidence="2 3" key="1">
    <citation type="submission" date="2022-06" db="EMBL/GenBank/DDBJ databases">
        <title>Mycolicibacterium sp. CAU 1645 isolated from seawater.</title>
        <authorList>
            <person name="Kim W."/>
        </authorList>
    </citation>
    <scope>NUCLEOTIDE SEQUENCE [LARGE SCALE GENOMIC DNA]</scope>
    <source>
        <strain evidence="2 3">CAU 1645</strain>
    </source>
</reference>
<evidence type="ECO:0008006" key="4">
    <source>
        <dbReference type="Google" id="ProtNLM"/>
    </source>
</evidence>
<proteinExistence type="predicted"/>
<keyword evidence="3" id="KW-1185">Reference proteome</keyword>
<name>A0ABT1M3A4_9MYCO</name>
<feature type="transmembrane region" description="Helical" evidence="1">
    <location>
        <begin position="35"/>
        <end position="55"/>
    </location>
</feature>
<dbReference type="Proteomes" id="UP001651690">
    <property type="component" value="Unassembled WGS sequence"/>
</dbReference>
<evidence type="ECO:0000256" key="1">
    <source>
        <dbReference type="SAM" id="Phobius"/>
    </source>
</evidence>
<accession>A0ABT1M3A4</accession>
<gene>
    <name evidence="2" type="ORF">NM203_13885</name>
</gene>
<evidence type="ECO:0000313" key="2">
    <source>
        <dbReference type="EMBL" id="MCP9273277.1"/>
    </source>
</evidence>